<dbReference type="InterPro" id="IPR010281">
    <property type="entry name" value="DUF885"/>
</dbReference>
<dbReference type="Proteomes" id="UP000284006">
    <property type="component" value="Unassembled WGS sequence"/>
</dbReference>
<evidence type="ECO:0000256" key="1">
    <source>
        <dbReference type="SAM" id="SignalP"/>
    </source>
</evidence>
<protein>
    <submittedName>
        <fullName evidence="2">DUF885 domain-containing protein</fullName>
    </submittedName>
</protein>
<dbReference type="OrthoDB" id="9760040at2"/>
<evidence type="ECO:0000313" key="2">
    <source>
        <dbReference type="EMBL" id="RJG15858.1"/>
    </source>
</evidence>
<name>A0A418XT80_9BURK</name>
<comment type="caution">
    <text evidence="2">The sequence shown here is derived from an EMBL/GenBank/DDBJ whole genome shotgun (WGS) entry which is preliminary data.</text>
</comment>
<dbReference type="EMBL" id="QYUP01000111">
    <property type="protein sequence ID" value="RJG15858.1"/>
    <property type="molecule type" value="Genomic_DNA"/>
</dbReference>
<proteinExistence type="predicted"/>
<keyword evidence="1" id="KW-0732">Signal</keyword>
<reference evidence="2 3" key="1">
    <citation type="submission" date="2018-09" db="EMBL/GenBank/DDBJ databases">
        <authorList>
            <person name="Zhu H."/>
        </authorList>
    </citation>
    <scope>NUCLEOTIDE SEQUENCE [LARGE SCALE GENOMIC DNA]</scope>
    <source>
        <strain evidence="2 3">K1S02-61</strain>
    </source>
</reference>
<sequence>MATHFREPCMRKLFAICVISLLPLVAGAADTAEQQARALFSQDWQWRLQARPEYATAIGDHRFDNALSDTSLAASRNARQYHRDALALARAIPPERLPAQDRLSLELFIHEKEQLLRRLAFYPYDILPVSNQDGLHIRLPQMVAQMPFATEADYRNYLARLDALPAHVEGLVAQMREGLVTGWVAPRVTLAAVPGMLRTMRETIDTGPLAAPFGRIPALIAPEVRGELAQAGPARLRTTVAPALEQLEQFLRTEYLPAATATIAASSLPGGADYYAVLVANHTGSTMTPAEVHALGLREVERIQLAMRGAIARTGFNGSFAQFSAFANSDPRLFYRTPDKLLARYRRILERANASLPRLFSSLPTEELMVKPANEANGDQVGGAYYEEGSALRPAGFVVNTSRLDARPIWEMETLALHEGVPGHHLQVARAHQLTGLPAFRRHAWYPAFGEGWALYAETLGPELGFYKDAFSAFGHLNSELLRAARLVADTGIHAMGWSRQQALDYLNANTANPLADNEIEVGRYIAQPGAALSYKAGQLKIQGLRARAQMVLGPRFDVRRFHEAVLGNGPLPMPVLERQVGRWIEESLQASTLPAPTANPPPPG</sequence>
<feature type="signal peptide" evidence="1">
    <location>
        <begin position="1"/>
        <end position="28"/>
    </location>
</feature>
<dbReference type="AlphaFoldDB" id="A0A418XT80"/>
<dbReference type="PANTHER" id="PTHR33361">
    <property type="entry name" value="GLR0591 PROTEIN"/>
    <property type="match status" value="1"/>
</dbReference>
<evidence type="ECO:0000313" key="3">
    <source>
        <dbReference type="Proteomes" id="UP000284006"/>
    </source>
</evidence>
<organism evidence="2 3">
    <name type="scientific">Massilia cavernae</name>
    <dbReference type="NCBI Taxonomy" id="2320864"/>
    <lineage>
        <taxon>Bacteria</taxon>
        <taxon>Pseudomonadati</taxon>
        <taxon>Pseudomonadota</taxon>
        <taxon>Betaproteobacteria</taxon>
        <taxon>Burkholderiales</taxon>
        <taxon>Oxalobacteraceae</taxon>
        <taxon>Telluria group</taxon>
        <taxon>Massilia</taxon>
    </lineage>
</organism>
<keyword evidence="3" id="KW-1185">Reference proteome</keyword>
<gene>
    <name evidence="2" type="ORF">D3872_11635</name>
</gene>
<feature type="chain" id="PRO_5019527368" evidence="1">
    <location>
        <begin position="29"/>
        <end position="605"/>
    </location>
</feature>
<dbReference type="PANTHER" id="PTHR33361:SF2">
    <property type="entry name" value="DUF885 DOMAIN-CONTAINING PROTEIN"/>
    <property type="match status" value="1"/>
</dbReference>
<dbReference type="Pfam" id="PF05960">
    <property type="entry name" value="DUF885"/>
    <property type="match status" value="1"/>
</dbReference>
<accession>A0A418XT80</accession>